<sequence length="504" mass="55344">MNGHTVDNNLQFSSDFDGGTWSQWIEKAEATLKGGAFEDKLVRLSEDGIAQGPLFSGHTKTQATAISRPFVAHLNDRPWHVDMMVNHPQIKTANQDILGGLNGGASALTLHIDPTGNTGIALRTKNDIARLLDGVYTEFVPISLFPGANNHEYAALLGAHFAQKGQMDDTYIELNFAPCDQGRTDILPLTHWVKTHAPHWKTLSVNASALHETGATQAQELAGLAAMLVAYVRELSADMDLETIRSQMSVSLASDQNGHGNIIKFRAARALIARIFESFDAPPEQRTLPIHAISSARMLSKMDPWSNMLRNAASVFGAICGSADFILCRPFTEPLGLATPFAQRMSRGLQLMFMDESHLAQVQDPAAGSYTHEHLTNALAHKAWSLFQTLEQKGGWFAKDAQQFIKNQISLAHQTRKKAIKDGTTVRVGVNQYTKPDIRPADIRPQPLIKTRNGQIIDAKNIEGRLVQAKDGYLLAAKPPEICMPCVRDYEDIETAMGEQNGHA</sequence>
<reference evidence="2" key="1">
    <citation type="journal article" date="2020" name="mSystems">
        <title>Genome- and Community-Level Interaction Insights into Carbon Utilization and Element Cycling Functions of Hydrothermarchaeota in Hydrothermal Sediment.</title>
        <authorList>
            <person name="Zhou Z."/>
            <person name="Liu Y."/>
            <person name="Xu W."/>
            <person name="Pan J."/>
            <person name="Luo Z.H."/>
            <person name="Li M."/>
        </authorList>
    </citation>
    <scope>NUCLEOTIDE SEQUENCE [LARGE SCALE GENOMIC DNA]</scope>
    <source>
        <strain evidence="2">HyVt-485</strain>
    </source>
</reference>
<dbReference type="GO" id="GO:0019678">
    <property type="term" value="P:propionate metabolic process, methylmalonyl pathway"/>
    <property type="evidence" value="ECO:0007669"/>
    <property type="project" value="TreeGrafter"/>
</dbReference>
<evidence type="ECO:0000313" key="2">
    <source>
        <dbReference type="EMBL" id="HHL42062.1"/>
    </source>
</evidence>
<proteinExistence type="predicted"/>
<dbReference type="InterPro" id="IPR016176">
    <property type="entry name" value="Cbl-dep_enz_cat"/>
</dbReference>
<organism evidence="2">
    <name type="scientific">Hellea balneolensis</name>
    <dbReference type="NCBI Taxonomy" id="287478"/>
    <lineage>
        <taxon>Bacteria</taxon>
        <taxon>Pseudomonadati</taxon>
        <taxon>Pseudomonadota</taxon>
        <taxon>Alphaproteobacteria</taxon>
        <taxon>Maricaulales</taxon>
        <taxon>Robiginitomaculaceae</taxon>
        <taxon>Hellea</taxon>
    </lineage>
</organism>
<dbReference type="GO" id="GO:0004494">
    <property type="term" value="F:methylmalonyl-CoA mutase activity"/>
    <property type="evidence" value="ECO:0007669"/>
    <property type="project" value="TreeGrafter"/>
</dbReference>
<dbReference type="PANTHER" id="PTHR48101">
    <property type="entry name" value="METHYLMALONYL-COA MUTASE, MITOCHONDRIAL-RELATED"/>
    <property type="match status" value="1"/>
</dbReference>
<dbReference type="SUPFAM" id="SSF51703">
    <property type="entry name" value="Cobalamin (vitamin B12)-dependent enzymes"/>
    <property type="match status" value="1"/>
</dbReference>
<accession>A0A7C5QV25</accession>
<dbReference type="Proteomes" id="UP000885830">
    <property type="component" value="Unassembled WGS sequence"/>
</dbReference>
<comment type="caution">
    <text evidence="2">The sequence shown here is derived from an EMBL/GenBank/DDBJ whole genome shotgun (WGS) entry which is preliminary data.</text>
</comment>
<feature type="domain" description="Methylmalonyl-CoA mutase alpha/beta chain catalytic" evidence="1">
    <location>
        <begin position="115"/>
        <end position="448"/>
    </location>
</feature>
<evidence type="ECO:0000259" key="1">
    <source>
        <dbReference type="Pfam" id="PF01642"/>
    </source>
</evidence>
<name>A0A7C5QV25_9PROT</name>
<dbReference type="GO" id="GO:0031419">
    <property type="term" value="F:cobalamin binding"/>
    <property type="evidence" value="ECO:0007669"/>
    <property type="project" value="InterPro"/>
</dbReference>
<dbReference type="InterPro" id="IPR006099">
    <property type="entry name" value="MeMalonylCoA_mutase_a/b_cat"/>
</dbReference>
<dbReference type="AlphaFoldDB" id="A0A7C5QV25"/>
<dbReference type="PANTHER" id="PTHR48101:SF4">
    <property type="entry name" value="METHYLMALONYL-COA MUTASE, MITOCHONDRIAL"/>
    <property type="match status" value="1"/>
</dbReference>
<protein>
    <recommendedName>
        <fullName evidence="1">Methylmalonyl-CoA mutase alpha/beta chain catalytic domain-containing protein</fullName>
    </recommendedName>
</protein>
<dbReference type="GO" id="GO:0005737">
    <property type="term" value="C:cytoplasm"/>
    <property type="evidence" value="ECO:0007669"/>
    <property type="project" value="TreeGrafter"/>
</dbReference>
<gene>
    <name evidence="2" type="ORF">ENJ42_00460</name>
</gene>
<dbReference type="Pfam" id="PF01642">
    <property type="entry name" value="MM_CoA_mutase"/>
    <property type="match status" value="1"/>
</dbReference>
<dbReference type="Gene3D" id="3.20.20.240">
    <property type="entry name" value="Methylmalonyl-CoA mutase"/>
    <property type="match status" value="1"/>
</dbReference>
<dbReference type="EMBL" id="DRMJ01000021">
    <property type="protein sequence ID" value="HHL42062.1"/>
    <property type="molecule type" value="Genomic_DNA"/>
</dbReference>